<evidence type="ECO:0000256" key="9">
    <source>
        <dbReference type="ARBA" id="ARBA00022723"/>
    </source>
</evidence>
<evidence type="ECO:0000256" key="15">
    <source>
        <dbReference type="ARBA" id="ARBA00022989"/>
    </source>
</evidence>
<keyword evidence="13" id="KW-0862">Zinc</keyword>
<evidence type="ECO:0000256" key="13">
    <source>
        <dbReference type="ARBA" id="ARBA00022833"/>
    </source>
</evidence>
<dbReference type="OMA" id="RTRYQEC"/>
<dbReference type="AlphaFoldDB" id="A0A9F5N3U9"/>
<keyword evidence="12" id="KW-0833">Ubl conjugation pathway</keyword>
<feature type="region of interest" description="Disordered" evidence="20">
    <location>
        <begin position="211"/>
        <end position="299"/>
    </location>
</feature>
<keyword evidence="7" id="KW-0808">Transferase</keyword>
<evidence type="ECO:0000256" key="6">
    <source>
        <dbReference type="ARBA" id="ARBA00012483"/>
    </source>
</evidence>
<evidence type="ECO:0000256" key="3">
    <source>
        <dbReference type="ARBA" id="ARBA00004439"/>
    </source>
</evidence>
<evidence type="ECO:0000256" key="7">
    <source>
        <dbReference type="ARBA" id="ARBA00022679"/>
    </source>
</evidence>
<dbReference type="SMART" id="SM00744">
    <property type="entry name" value="RINGv"/>
    <property type="match status" value="1"/>
</dbReference>
<dbReference type="InterPro" id="IPR011016">
    <property type="entry name" value="Znf_RING-CH"/>
</dbReference>
<dbReference type="FunFam" id="3.30.40.10:FF:000043">
    <property type="entry name" value="Putative e3 ubiquitin-protein ligase march8"/>
    <property type="match status" value="1"/>
</dbReference>
<evidence type="ECO:0000256" key="5">
    <source>
        <dbReference type="ARBA" id="ARBA00004906"/>
    </source>
</evidence>
<dbReference type="Proteomes" id="UP000695026">
    <property type="component" value="Unplaced"/>
</dbReference>
<dbReference type="Gene3D" id="3.30.40.10">
    <property type="entry name" value="Zinc/RING finger domain, C3HC4 (zinc finger)"/>
    <property type="match status" value="1"/>
</dbReference>
<comment type="pathway">
    <text evidence="5">Protein modification; protein ubiquitination.</text>
</comment>
<protein>
    <recommendedName>
        <fullName evidence="6">RING-type E3 ubiquitin transferase</fullName>
        <ecNumber evidence="6">2.3.2.27</ecNumber>
    </recommendedName>
</protein>
<dbReference type="PANTHER" id="PTHR45981">
    <property type="entry name" value="LD02310P"/>
    <property type="match status" value="1"/>
</dbReference>
<keyword evidence="15" id="KW-1133">Transmembrane helix</keyword>
<name>A0A9F5N3U9_PYTBI</name>
<keyword evidence="10" id="KW-0967">Endosome</keyword>
<feature type="compositionally biased region" description="Low complexity" evidence="20">
    <location>
        <begin position="234"/>
        <end position="245"/>
    </location>
</feature>
<dbReference type="GO" id="GO:0061630">
    <property type="term" value="F:ubiquitin protein ligase activity"/>
    <property type="evidence" value="ECO:0007669"/>
    <property type="project" value="UniProtKB-EC"/>
</dbReference>
<feature type="non-terminal residue" evidence="24">
    <location>
        <position position="384"/>
    </location>
</feature>
<feature type="domain" description="RING-CH-type" evidence="22">
    <location>
        <begin position="315"/>
        <end position="376"/>
    </location>
</feature>
<evidence type="ECO:0000256" key="4">
    <source>
        <dbReference type="ARBA" id="ARBA00004520"/>
    </source>
</evidence>
<dbReference type="EC" id="2.3.2.27" evidence="6"/>
<reference evidence="24" key="1">
    <citation type="submission" date="2025-08" db="UniProtKB">
        <authorList>
            <consortium name="RefSeq"/>
        </authorList>
    </citation>
    <scope>IDENTIFICATION</scope>
    <source>
        <tissue evidence="24">Liver</tissue>
    </source>
</reference>
<dbReference type="InterPro" id="IPR001841">
    <property type="entry name" value="Znf_RING"/>
</dbReference>
<feature type="compositionally biased region" description="Basic residues" evidence="20">
    <location>
        <begin position="108"/>
        <end position="118"/>
    </location>
</feature>
<keyword evidence="16" id="KW-0472">Membrane</keyword>
<dbReference type="GeneID" id="103056259"/>
<dbReference type="OrthoDB" id="264354at2759"/>
<dbReference type="KEGG" id="pbi:103056259"/>
<dbReference type="PROSITE" id="PS51292">
    <property type="entry name" value="ZF_RING_CH"/>
    <property type="match status" value="1"/>
</dbReference>
<evidence type="ECO:0000256" key="8">
    <source>
        <dbReference type="ARBA" id="ARBA00022692"/>
    </source>
</evidence>
<evidence type="ECO:0000313" key="24">
    <source>
        <dbReference type="RefSeq" id="XP_025027458.1"/>
    </source>
</evidence>
<dbReference type="RefSeq" id="XP_025027458.1">
    <property type="nucleotide sequence ID" value="XM_025171690.1"/>
</dbReference>
<feature type="region of interest" description="Disordered" evidence="20">
    <location>
        <begin position="12"/>
        <end position="71"/>
    </location>
</feature>
<evidence type="ECO:0000256" key="18">
    <source>
        <dbReference type="ARBA" id="ARBA00023329"/>
    </source>
</evidence>
<evidence type="ECO:0000256" key="20">
    <source>
        <dbReference type="SAM" id="MobiDB-lite"/>
    </source>
</evidence>
<evidence type="ECO:0000256" key="17">
    <source>
        <dbReference type="ARBA" id="ARBA00023228"/>
    </source>
</evidence>
<keyword evidence="8" id="KW-0812">Transmembrane</keyword>
<evidence type="ECO:0000256" key="11">
    <source>
        <dbReference type="ARBA" id="ARBA00022771"/>
    </source>
</evidence>
<sequence length="384" mass="42915">MLGWCQAIARNPHRLPNSTRTPEVTGDASHISALNEKSPGRSTSRSSNISKASSPTTGTAPRSQSRLSVCPSTQDICRSSTLHDISEDTFETSTHVIGLSSAKKEHVKKVKQGVRQRKKAEENYEDTVKQRKDKTVKSHPKITNPRWNALCKATSDSSSSDENYWALVRKRERAKMLRRMRRHNPSNISADEHCNKNAIELVTMGITGEKKSEPESYNLNNPRRKITRYKENCPSSSSVSSVEPSSLKRTEKHQSSHQDPEPSAYIRQGRISKEESGSKGGPSSELFSVPGNGTPAETGTSVTVAVQKHPALYDDLSEDFEVCRICHCEGDDESPLITPCRCTGTLRFVHQACLHQWIKSSDTRCCELCKYDFIMETKLKPLRK</sequence>
<dbReference type="InterPro" id="IPR013083">
    <property type="entry name" value="Znf_RING/FYVE/PHD"/>
</dbReference>
<feature type="compositionally biased region" description="Basic and acidic residues" evidence="20">
    <location>
        <begin position="119"/>
        <end position="136"/>
    </location>
</feature>
<evidence type="ECO:0000256" key="10">
    <source>
        <dbReference type="ARBA" id="ARBA00022753"/>
    </source>
</evidence>
<feature type="compositionally biased region" description="Basic and acidic residues" evidence="20">
    <location>
        <begin position="246"/>
        <end position="260"/>
    </location>
</feature>
<accession>A0A9F5N3U9</accession>
<keyword evidence="14" id="KW-0391">Immunity</keyword>
<dbReference type="SUPFAM" id="SSF57850">
    <property type="entry name" value="RING/U-box"/>
    <property type="match status" value="1"/>
</dbReference>
<keyword evidence="17" id="KW-0458">Lysosome</keyword>
<evidence type="ECO:0000313" key="23">
    <source>
        <dbReference type="Proteomes" id="UP000695026"/>
    </source>
</evidence>
<evidence type="ECO:0000256" key="16">
    <source>
        <dbReference type="ARBA" id="ARBA00023136"/>
    </source>
</evidence>
<evidence type="ECO:0000256" key="14">
    <source>
        <dbReference type="ARBA" id="ARBA00022859"/>
    </source>
</evidence>
<dbReference type="GO" id="GO:0031901">
    <property type="term" value="C:early endosome membrane"/>
    <property type="evidence" value="ECO:0007669"/>
    <property type="project" value="UniProtKB-SubCell"/>
</dbReference>
<keyword evidence="23" id="KW-1185">Reference proteome</keyword>
<evidence type="ECO:0000256" key="19">
    <source>
        <dbReference type="PROSITE-ProRule" id="PRU00175"/>
    </source>
</evidence>
<dbReference type="GO" id="GO:0008270">
    <property type="term" value="F:zinc ion binding"/>
    <property type="evidence" value="ECO:0007669"/>
    <property type="project" value="UniProtKB-KW"/>
</dbReference>
<dbReference type="Pfam" id="PF12906">
    <property type="entry name" value="RINGv"/>
    <property type="match status" value="1"/>
</dbReference>
<keyword evidence="18" id="KW-0968">Cytoplasmic vesicle</keyword>
<evidence type="ECO:0000256" key="12">
    <source>
        <dbReference type="ARBA" id="ARBA00022786"/>
    </source>
</evidence>
<evidence type="ECO:0000256" key="1">
    <source>
        <dbReference type="ARBA" id="ARBA00000900"/>
    </source>
</evidence>
<dbReference type="GO" id="GO:0016567">
    <property type="term" value="P:protein ubiquitination"/>
    <property type="evidence" value="ECO:0007669"/>
    <property type="project" value="UniProtKB-ARBA"/>
</dbReference>
<comment type="subcellular location">
    <subcellularLocation>
        <location evidence="3">Cytoplasmic vesicle membrane</location>
        <topology evidence="3">Multi-pass membrane protein</topology>
    </subcellularLocation>
    <subcellularLocation>
        <location evidence="4">Early endosome membrane</location>
        <topology evidence="4">Multi-pass membrane protein</topology>
    </subcellularLocation>
    <subcellularLocation>
        <location evidence="2">Lysosome membrane</location>
        <topology evidence="2">Multi-pass membrane protein</topology>
    </subcellularLocation>
</comment>
<feature type="region of interest" description="Disordered" evidence="20">
    <location>
        <begin position="108"/>
        <end position="142"/>
    </location>
</feature>
<feature type="domain" description="RING-type" evidence="21">
    <location>
        <begin position="323"/>
        <end position="370"/>
    </location>
</feature>
<keyword evidence="11 19" id="KW-0863">Zinc-finger</keyword>
<evidence type="ECO:0000256" key="2">
    <source>
        <dbReference type="ARBA" id="ARBA00004155"/>
    </source>
</evidence>
<proteinExistence type="predicted"/>
<gene>
    <name evidence="24" type="primary">LOC103056259</name>
</gene>
<evidence type="ECO:0000259" key="21">
    <source>
        <dbReference type="PROSITE" id="PS50089"/>
    </source>
</evidence>
<organism evidence="23 24">
    <name type="scientific">Python bivittatus</name>
    <name type="common">Burmese python</name>
    <name type="synonym">Python molurus bivittatus</name>
    <dbReference type="NCBI Taxonomy" id="176946"/>
    <lineage>
        <taxon>Eukaryota</taxon>
        <taxon>Metazoa</taxon>
        <taxon>Chordata</taxon>
        <taxon>Craniata</taxon>
        <taxon>Vertebrata</taxon>
        <taxon>Euteleostomi</taxon>
        <taxon>Lepidosauria</taxon>
        <taxon>Squamata</taxon>
        <taxon>Bifurcata</taxon>
        <taxon>Unidentata</taxon>
        <taxon>Episquamata</taxon>
        <taxon>Toxicofera</taxon>
        <taxon>Serpentes</taxon>
        <taxon>Henophidia</taxon>
        <taxon>Pythonidae</taxon>
        <taxon>Python</taxon>
    </lineage>
</organism>
<dbReference type="PROSITE" id="PS50089">
    <property type="entry name" value="ZF_RING_2"/>
    <property type="match status" value="1"/>
</dbReference>
<dbReference type="GO" id="GO:0005765">
    <property type="term" value="C:lysosomal membrane"/>
    <property type="evidence" value="ECO:0007669"/>
    <property type="project" value="UniProtKB-SubCell"/>
</dbReference>
<comment type="catalytic activity">
    <reaction evidence="1">
        <text>S-ubiquitinyl-[E2 ubiquitin-conjugating enzyme]-L-cysteine + [acceptor protein]-L-lysine = [E2 ubiquitin-conjugating enzyme]-L-cysteine + N(6)-ubiquitinyl-[acceptor protein]-L-lysine.</text>
        <dbReference type="EC" id="2.3.2.27"/>
    </reaction>
</comment>
<dbReference type="GO" id="GO:0002376">
    <property type="term" value="P:immune system process"/>
    <property type="evidence" value="ECO:0007669"/>
    <property type="project" value="UniProtKB-KW"/>
</dbReference>
<keyword evidence="9" id="KW-0479">Metal-binding</keyword>
<evidence type="ECO:0000259" key="22">
    <source>
        <dbReference type="PROSITE" id="PS51292"/>
    </source>
</evidence>
<feature type="compositionally biased region" description="Polar residues" evidence="20">
    <location>
        <begin position="40"/>
        <end position="71"/>
    </location>
</feature>